<gene>
    <name evidence="6" type="ORF">TRITD_7Av1G082320</name>
</gene>
<dbReference type="GO" id="GO:0005975">
    <property type="term" value="P:carbohydrate metabolic process"/>
    <property type="evidence" value="ECO:0007669"/>
    <property type="project" value="InterPro"/>
</dbReference>
<name>A0A9R0Z8P8_TRITD</name>
<evidence type="ECO:0000256" key="3">
    <source>
        <dbReference type="ARBA" id="ARBA00023295"/>
    </source>
</evidence>
<dbReference type="GO" id="GO:0008422">
    <property type="term" value="F:beta-glucosidase activity"/>
    <property type="evidence" value="ECO:0007669"/>
    <property type="project" value="UniProtKB-ARBA"/>
</dbReference>
<dbReference type="SUPFAM" id="SSF51445">
    <property type="entry name" value="(Trans)glycosidases"/>
    <property type="match status" value="1"/>
</dbReference>
<dbReference type="AlphaFoldDB" id="A0A9R0Z8P8"/>
<reference evidence="6 7" key="1">
    <citation type="submission" date="2017-09" db="EMBL/GenBank/DDBJ databases">
        <authorList>
            <consortium name="International Durum Wheat Genome Sequencing Consortium (IDWGSC)"/>
            <person name="Milanesi L."/>
        </authorList>
    </citation>
    <scope>NUCLEOTIDE SEQUENCE [LARGE SCALE GENOMIC DNA]</scope>
    <source>
        <strain evidence="7">cv. Svevo</strain>
    </source>
</reference>
<evidence type="ECO:0000313" key="7">
    <source>
        <dbReference type="Proteomes" id="UP000324705"/>
    </source>
</evidence>
<dbReference type="Gene3D" id="3.20.20.80">
    <property type="entry name" value="Glycosidases"/>
    <property type="match status" value="1"/>
</dbReference>
<dbReference type="InterPro" id="IPR001360">
    <property type="entry name" value="Glyco_hydro_1"/>
</dbReference>
<evidence type="ECO:0000313" key="6">
    <source>
        <dbReference type="EMBL" id="VAI73386.1"/>
    </source>
</evidence>
<feature type="compositionally biased region" description="Polar residues" evidence="5">
    <location>
        <begin position="54"/>
        <end position="67"/>
    </location>
</feature>
<keyword evidence="7" id="KW-1185">Reference proteome</keyword>
<keyword evidence="3" id="KW-0326">Glycosidase</keyword>
<evidence type="ECO:0008006" key="8">
    <source>
        <dbReference type="Google" id="ProtNLM"/>
    </source>
</evidence>
<protein>
    <recommendedName>
        <fullName evidence="8">4-hydroxy-7-methoxy-3-oxo-3,4-dihydro-2H-1,4-benzoxazin-2-yl glucosidebeta-D-glucosidase</fullName>
    </recommendedName>
</protein>
<organism evidence="6 7">
    <name type="scientific">Triticum turgidum subsp. durum</name>
    <name type="common">Durum wheat</name>
    <name type="synonym">Triticum durum</name>
    <dbReference type="NCBI Taxonomy" id="4567"/>
    <lineage>
        <taxon>Eukaryota</taxon>
        <taxon>Viridiplantae</taxon>
        <taxon>Streptophyta</taxon>
        <taxon>Embryophyta</taxon>
        <taxon>Tracheophyta</taxon>
        <taxon>Spermatophyta</taxon>
        <taxon>Magnoliopsida</taxon>
        <taxon>Liliopsida</taxon>
        <taxon>Poales</taxon>
        <taxon>Poaceae</taxon>
        <taxon>BOP clade</taxon>
        <taxon>Pooideae</taxon>
        <taxon>Triticodae</taxon>
        <taxon>Triticeae</taxon>
        <taxon>Triticinae</taxon>
        <taxon>Triticum</taxon>
    </lineage>
</organism>
<dbReference type="Proteomes" id="UP000324705">
    <property type="component" value="Chromosome 7A"/>
</dbReference>
<keyword evidence="2" id="KW-0378">Hydrolase</keyword>
<evidence type="ECO:0000256" key="4">
    <source>
        <dbReference type="RuleBase" id="RU003690"/>
    </source>
</evidence>
<dbReference type="PANTHER" id="PTHR10353">
    <property type="entry name" value="GLYCOSYL HYDROLASE"/>
    <property type="match status" value="1"/>
</dbReference>
<proteinExistence type="inferred from homology"/>
<evidence type="ECO:0000256" key="5">
    <source>
        <dbReference type="SAM" id="MobiDB-lite"/>
    </source>
</evidence>
<comment type="similarity">
    <text evidence="1 4">Belongs to the glycosyl hydrolase 1 family.</text>
</comment>
<accession>A0A9R0Z8P8</accession>
<evidence type="ECO:0000256" key="1">
    <source>
        <dbReference type="ARBA" id="ARBA00010838"/>
    </source>
</evidence>
<sequence length="88" mass="9865">MDPLTKGHYPLSMKTLVGNRLPKFTKEQARAVKGSFDFIGLNYYSARYAKNTKHNSNSKESYSTDSQTDQRVERNGTYIGPKNGGSTI</sequence>
<evidence type="ECO:0000256" key="2">
    <source>
        <dbReference type="ARBA" id="ARBA00022801"/>
    </source>
</evidence>
<dbReference type="PANTHER" id="PTHR10353:SF137">
    <property type="entry name" value="MYROSINASE 3-RELATED"/>
    <property type="match status" value="1"/>
</dbReference>
<dbReference type="InterPro" id="IPR017853">
    <property type="entry name" value="GH"/>
</dbReference>
<dbReference type="Pfam" id="PF00232">
    <property type="entry name" value="Glyco_hydro_1"/>
    <property type="match status" value="1"/>
</dbReference>
<dbReference type="EMBL" id="LT934123">
    <property type="protein sequence ID" value="VAI73386.1"/>
    <property type="molecule type" value="Genomic_DNA"/>
</dbReference>
<dbReference type="Gramene" id="TRITD7Av1G082320.4">
    <property type="protein sequence ID" value="TRITD7Av1G082320.4"/>
    <property type="gene ID" value="TRITD7Av1G082320"/>
</dbReference>
<feature type="region of interest" description="Disordered" evidence="5">
    <location>
        <begin position="52"/>
        <end position="88"/>
    </location>
</feature>